<dbReference type="InterPro" id="IPR055840">
    <property type="entry name" value="DUF7417"/>
</dbReference>
<accession>A0A0K1Y9U7</accession>
<dbReference type="Pfam" id="PF24192">
    <property type="entry name" value="DUF7417"/>
    <property type="match status" value="1"/>
</dbReference>
<dbReference type="EMBL" id="KT186229">
    <property type="protein sequence ID" value="AKY03895.1"/>
    <property type="molecule type" value="Genomic_DNA"/>
</dbReference>
<organism evidence="2 3">
    <name type="scientific">Streptomyces phage Verse</name>
    <dbReference type="NCBI Taxonomy" id="1673878"/>
    <lineage>
        <taxon>Viruses</taxon>
        <taxon>Duplodnaviria</taxon>
        <taxon>Heunggongvirae</taxon>
        <taxon>Uroviricota</taxon>
        <taxon>Caudoviricetes</taxon>
        <taxon>Arquatrovirinae</taxon>
        <taxon>Camvirus</taxon>
        <taxon>Camvirus amela</taxon>
    </lineage>
</organism>
<evidence type="ECO:0000313" key="3">
    <source>
        <dbReference type="Proteomes" id="UP000226101"/>
    </source>
</evidence>
<reference evidence="2 3" key="1">
    <citation type="journal article" date="2016" name="Genome Announc.">
        <title>Genome Sequences of Streptomyces Phages Amela and Verse.</title>
        <authorList>
            <person name="Layton S.R."/>
            <person name="Hemenway R.M."/>
            <person name="Munyoki C.M."/>
            <person name="Barnes E.B."/>
            <person name="Barnett S.E."/>
            <person name="Bond A.M."/>
            <person name="Narvaez J.M."/>
            <person name="Sirisakd C.D."/>
            <person name="Smith B.R."/>
            <person name="Swain J."/>
            <person name="Syed O."/>
            <person name="Bowman C.A."/>
            <person name="Russell D.A."/>
            <person name="Bhuiyan S."/>
            <person name="Donegan-Quick R."/>
            <person name="Benjamin R.C."/>
            <person name="Hughes L.E."/>
        </authorList>
    </citation>
    <scope>NUCLEOTIDE SEQUENCE [LARGE SCALE GENOMIC DNA]</scope>
</reference>
<protein>
    <recommendedName>
        <fullName evidence="1">DUF7417 domain-containing protein</fullName>
    </recommendedName>
</protein>
<name>A0A0K1Y9U7_9CAUD</name>
<dbReference type="Proteomes" id="UP000226101">
    <property type="component" value="Segment"/>
</dbReference>
<feature type="domain" description="DUF7417" evidence="1">
    <location>
        <begin position="1"/>
        <end position="67"/>
    </location>
</feature>
<sequence>MSKMGSLAIDLISYEEGALDDADTLNLFATLVKSGMAWTLQGHYGRTARNLIDSGFLTEEGEVTEHAVYELDLL</sequence>
<evidence type="ECO:0000313" key="2">
    <source>
        <dbReference type="EMBL" id="AKY03895.1"/>
    </source>
</evidence>
<gene>
    <name evidence="2" type="ORF">SEA_VERSE_65</name>
</gene>
<proteinExistence type="predicted"/>
<evidence type="ECO:0000259" key="1">
    <source>
        <dbReference type="Pfam" id="PF24192"/>
    </source>
</evidence>